<organism evidence="2 3">
    <name type="scientific">Phytophthora fragariaefolia</name>
    <dbReference type="NCBI Taxonomy" id="1490495"/>
    <lineage>
        <taxon>Eukaryota</taxon>
        <taxon>Sar</taxon>
        <taxon>Stramenopiles</taxon>
        <taxon>Oomycota</taxon>
        <taxon>Peronosporomycetes</taxon>
        <taxon>Peronosporales</taxon>
        <taxon>Peronosporaceae</taxon>
        <taxon>Phytophthora</taxon>
    </lineage>
</organism>
<protein>
    <submittedName>
        <fullName evidence="2">Unnamed protein product</fullName>
    </submittedName>
</protein>
<accession>A0A9W7D227</accession>
<sequence>MTVLPHNGSLTAAPGACPRPTKRSHTACEDRKVARVLGGWDADDKPAIIDIAHYTGTTWPLTDTSSPIMFRFESTTVERKRQGTQCSDSVPHLILSVAERAGVNCTNRDKSGGVFGSG</sequence>
<name>A0A9W7D227_9STRA</name>
<dbReference type="AlphaFoldDB" id="A0A9W7D227"/>
<comment type="caution">
    <text evidence="2">The sequence shown here is derived from an EMBL/GenBank/DDBJ whole genome shotgun (WGS) entry which is preliminary data.</text>
</comment>
<proteinExistence type="predicted"/>
<gene>
    <name evidence="2" type="ORF">Pfra01_001818800</name>
</gene>
<reference evidence="2" key="1">
    <citation type="submission" date="2023-04" db="EMBL/GenBank/DDBJ databases">
        <title>Phytophthora fragariaefolia NBRC 109709.</title>
        <authorList>
            <person name="Ichikawa N."/>
            <person name="Sato H."/>
            <person name="Tonouchi N."/>
        </authorList>
    </citation>
    <scope>NUCLEOTIDE SEQUENCE</scope>
    <source>
        <strain evidence="2">NBRC 109709</strain>
    </source>
</reference>
<evidence type="ECO:0000313" key="2">
    <source>
        <dbReference type="EMBL" id="GMF47778.1"/>
    </source>
</evidence>
<keyword evidence="3" id="KW-1185">Reference proteome</keyword>
<dbReference type="EMBL" id="BSXT01002202">
    <property type="protein sequence ID" value="GMF47778.1"/>
    <property type="molecule type" value="Genomic_DNA"/>
</dbReference>
<evidence type="ECO:0000313" key="3">
    <source>
        <dbReference type="Proteomes" id="UP001165121"/>
    </source>
</evidence>
<dbReference type="Proteomes" id="UP001165121">
    <property type="component" value="Unassembled WGS sequence"/>
</dbReference>
<evidence type="ECO:0000256" key="1">
    <source>
        <dbReference type="SAM" id="MobiDB-lite"/>
    </source>
</evidence>
<feature type="region of interest" description="Disordered" evidence="1">
    <location>
        <begin position="1"/>
        <end position="25"/>
    </location>
</feature>